<proteinExistence type="predicted"/>
<dbReference type="Pfam" id="PF23286">
    <property type="entry name" value="LRR_13"/>
    <property type="match status" value="1"/>
</dbReference>
<evidence type="ECO:0000256" key="1">
    <source>
        <dbReference type="ARBA" id="ARBA00022614"/>
    </source>
</evidence>
<feature type="compositionally biased region" description="Acidic residues" evidence="4">
    <location>
        <begin position="495"/>
        <end position="505"/>
    </location>
</feature>
<feature type="domain" description="C-JID" evidence="5">
    <location>
        <begin position="317"/>
        <end position="457"/>
    </location>
</feature>
<keyword evidence="1" id="KW-0433">Leucine-rich repeat</keyword>
<evidence type="ECO:0000259" key="6">
    <source>
        <dbReference type="Pfam" id="PF23286"/>
    </source>
</evidence>
<dbReference type="PANTHER" id="PTHR47186">
    <property type="entry name" value="LEUCINE-RICH REPEAT-CONTAINING PROTEIN 57"/>
    <property type="match status" value="1"/>
</dbReference>
<keyword evidence="3" id="KW-0611">Plant defense</keyword>
<keyword evidence="2" id="KW-0677">Repeat</keyword>
<dbReference type="Pfam" id="PF20160">
    <property type="entry name" value="C-JID"/>
    <property type="match status" value="1"/>
</dbReference>
<dbReference type="EMBL" id="CM018040">
    <property type="protein sequence ID" value="KAA8535695.1"/>
    <property type="molecule type" value="Genomic_DNA"/>
</dbReference>
<dbReference type="PANTHER" id="PTHR47186:SF63">
    <property type="entry name" value="C-JID DOMAIN-CONTAINING PROTEIN"/>
    <property type="match status" value="1"/>
</dbReference>
<evidence type="ECO:0000259" key="5">
    <source>
        <dbReference type="Pfam" id="PF20160"/>
    </source>
</evidence>
<keyword evidence="8" id="KW-1185">Reference proteome</keyword>
<dbReference type="InterPro" id="IPR032675">
    <property type="entry name" value="LRR_dom_sf"/>
</dbReference>
<evidence type="ECO:0000256" key="2">
    <source>
        <dbReference type="ARBA" id="ARBA00022737"/>
    </source>
</evidence>
<gene>
    <name evidence="7" type="ORF">F0562_030698</name>
</gene>
<dbReference type="InterPro" id="IPR045344">
    <property type="entry name" value="C-JID"/>
</dbReference>
<sequence>MLKHIRTLHLSGCSRLDKLPENLGEMEGLGELFADGTAMKELPLSIEQLTSLVLINLRNCKSLMSLPETICQLKCLKTLILSGCSKLDKLPENFGDMECLEELHVDGTAIMRPPSSFGRLKNLKVLSFCKFEEETHQSKSSLFLSWILPIKYHDFIRLVLPSLSGLSLSTKLKLSGCNMIEAALPNDLGNLSSLEVLNLSGWNFVNLPESINGLSRLEILKLVGCKNLEALPKLPSNIVQLYADECHSLKSIPDLSMNDKLVVVSFVKCLNLLQNKQSENMADMLLQCMLQALLNFQSVYSIFRRQWISQSGYGIFLPGTQIPQWFSHKNLGPSVSIQLPPGWFCKKLTGVALCIVCEFTVLGGIWVNFNFRNRGDWSAYANIVFRRWIPNKKINSAYLFLSCVLIEELDAPCFYCKVGPNALTLEVNVAENPSYFYPCNMFQVKEIGIRLVYKEDTDTDSDITDWFNEPCKNCEMVAKFRDTWMRKLESYVEDVDADNTEDDSDHDSHVEDMEADSSEEDDSHVKEMNTNSCDRFDDISKQGRRRGLDMDRMVTGHNLM</sequence>
<protein>
    <submittedName>
        <fullName evidence="7">Uncharacterized protein</fullName>
    </submittedName>
</protein>
<evidence type="ECO:0000256" key="3">
    <source>
        <dbReference type="ARBA" id="ARBA00022821"/>
    </source>
</evidence>
<evidence type="ECO:0000313" key="7">
    <source>
        <dbReference type="EMBL" id="KAA8535695.1"/>
    </source>
</evidence>
<feature type="compositionally biased region" description="Acidic residues" evidence="4">
    <location>
        <begin position="513"/>
        <end position="522"/>
    </location>
</feature>
<organism evidence="7 8">
    <name type="scientific">Nyssa sinensis</name>
    <dbReference type="NCBI Taxonomy" id="561372"/>
    <lineage>
        <taxon>Eukaryota</taxon>
        <taxon>Viridiplantae</taxon>
        <taxon>Streptophyta</taxon>
        <taxon>Embryophyta</taxon>
        <taxon>Tracheophyta</taxon>
        <taxon>Spermatophyta</taxon>
        <taxon>Magnoliopsida</taxon>
        <taxon>eudicotyledons</taxon>
        <taxon>Gunneridae</taxon>
        <taxon>Pentapetalae</taxon>
        <taxon>asterids</taxon>
        <taxon>Cornales</taxon>
        <taxon>Nyssaceae</taxon>
        <taxon>Nyssa</taxon>
    </lineage>
</organism>
<name>A0A5J5AX49_9ASTE</name>
<dbReference type="AlphaFoldDB" id="A0A5J5AX49"/>
<evidence type="ECO:0000256" key="4">
    <source>
        <dbReference type="SAM" id="MobiDB-lite"/>
    </source>
</evidence>
<feature type="region of interest" description="Disordered" evidence="4">
    <location>
        <begin position="495"/>
        <end position="538"/>
    </location>
</feature>
<dbReference type="InterPro" id="IPR058546">
    <property type="entry name" value="RPS4B/Roq1-like_LRR"/>
</dbReference>
<reference evidence="7 8" key="1">
    <citation type="submission" date="2019-09" db="EMBL/GenBank/DDBJ databases">
        <title>A chromosome-level genome assembly of the Chinese tupelo Nyssa sinensis.</title>
        <authorList>
            <person name="Yang X."/>
            <person name="Kang M."/>
            <person name="Yang Y."/>
            <person name="Xiong H."/>
            <person name="Wang M."/>
            <person name="Zhang Z."/>
            <person name="Wang Z."/>
            <person name="Wu H."/>
            <person name="Ma T."/>
            <person name="Liu J."/>
            <person name="Xi Z."/>
        </authorList>
    </citation>
    <scope>NUCLEOTIDE SEQUENCE [LARGE SCALE GENOMIC DNA]</scope>
    <source>
        <strain evidence="7">J267</strain>
        <tissue evidence="7">Leaf</tissue>
    </source>
</reference>
<dbReference type="SUPFAM" id="SSF52058">
    <property type="entry name" value="L domain-like"/>
    <property type="match status" value="1"/>
</dbReference>
<dbReference type="OrthoDB" id="1936883at2759"/>
<dbReference type="Gene3D" id="3.80.10.10">
    <property type="entry name" value="Ribonuclease Inhibitor"/>
    <property type="match status" value="2"/>
</dbReference>
<feature type="domain" description="Disease resistance protein RPS4B/Roq1-like leucine-rich repeats" evidence="6">
    <location>
        <begin position="4"/>
        <end position="88"/>
    </location>
</feature>
<dbReference type="Proteomes" id="UP000325577">
    <property type="component" value="Linkage Group LG17"/>
</dbReference>
<evidence type="ECO:0000313" key="8">
    <source>
        <dbReference type="Proteomes" id="UP000325577"/>
    </source>
</evidence>
<accession>A0A5J5AX49</accession>